<comment type="caution">
    <text evidence="17">The sequence shown here is derived from an EMBL/GenBank/DDBJ whole genome shotgun (WGS) entry which is preliminary data.</text>
</comment>
<dbReference type="CDD" id="cd02520">
    <property type="entry name" value="Glucosylceramide_synthase"/>
    <property type="match status" value="1"/>
</dbReference>
<dbReference type="OrthoDB" id="1483400at2759"/>
<dbReference type="EMBL" id="JAACJO010000011">
    <property type="protein sequence ID" value="KAF5352521.1"/>
    <property type="molecule type" value="Genomic_DNA"/>
</dbReference>
<dbReference type="InterPro" id="IPR029044">
    <property type="entry name" value="Nucleotide-diphossugar_trans"/>
</dbReference>
<organism evidence="17 18">
    <name type="scientific">Leucocoprinus leucothites</name>
    <dbReference type="NCBI Taxonomy" id="201217"/>
    <lineage>
        <taxon>Eukaryota</taxon>
        <taxon>Fungi</taxon>
        <taxon>Dikarya</taxon>
        <taxon>Basidiomycota</taxon>
        <taxon>Agaricomycotina</taxon>
        <taxon>Agaricomycetes</taxon>
        <taxon>Agaricomycetidae</taxon>
        <taxon>Agaricales</taxon>
        <taxon>Agaricineae</taxon>
        <taxon>Agaricaceae</taxon>
        <taxon>Leucocoprinus</taxon>
    </lineage>
</organism>
<proteinExistence type="inferred from homology"/>
<evidence type="ECO:0000256" key="10">
    <source>
        <dbReference type="ARBA" id="ARBA00022989"/>
    </source>
</evidence>
<dbReference type="GO" id="GO:0016020">
    <property type="term" value="C:membrane"/>
    <property type="evidence" value="ECO:0007669"/>
    <property type="project" value="UniProtKB-SubCell"/>
</dbReference>
<dbReference type="InterPro" id="IPR046896">
    <property type="entry name" value="Cup1-like_N"/>
</dbReference>
<comment type="similarity">
    <text evidence="4">Belongs to the glycosyltransferase 2 family.</text>
</comment>
<evidence type="ECO:0000256" key="8">
    <source>
        <dbReference type="ARBA" id="ARBA00022679"/>
    </source>
</evidence>
<accession>A0A8H5D2S2</accession>
<evidence type="ECO:0000256" key="6">
    <source>
        <dbReference type="ARBA" id="ARBA00019988"/>
    </source>
</evidence>
<evidence type="ECO:0000256" key="12">
    <source>
        <dbReference type="ARBA" id="ARBA00031017"/>
    </source>
</evidence>
<dbReference type="PANTHER" id="PTHR12726:SF0">
    <property type="entry name" value="CERAMIDE GLUCOSYLTRANSFERASE"/>
    <property type="match status" value="1"/>
</dbReference>
<evidence type="ECO:0000259" key="16">
    <source>
        <dbReference type="Pfam" id="PF20263"/>
    </source>
</evidence>
<keyword evidence="9" id="KW-0812">Transmembrane</keyword>
<dbReference type="Proteomes" id="UP000559027">
    <property type="component" value="Unassembled WGS sequence"/>
</dbReference>
<name>A0A8H5D2S2_9AGAR</name>
<keyword evidence="18" id="KW-1185">Reference proteome</keyword>
<reference evidence="17 18" key="1">
    <citation type="journal article" date="2020" name="ISME J.">
        <title>Uncovering the hidden diversity of litter-decomposition mechanisms in mushroom-forming fungi.</title>
        <authorList>
            <person name="Floudas D."/>
            <person name="Bentzer J."/>
            <person name="Ahren D."/>
            <person name="Johansson T."/>
            <person name="Persson P."/>
            <person name="Tunlid A."/>
        </authorList>
    </citation>
    <scope>NUCLEOTIDE SEQUENCE [LARGE SCALE GENOMIC DNA]</scope>
    <source>
        <strain evidence="17 18">CBS 146.42</strain>
    </source>
</reference>
<evidence type="ECO:0000256" key="15">
    <source>
        <dbReference type="SAM" id="MobiDB-lite"/>
    </source>
</evidence>
<evidence type="ECO:0000256" key="3">
    <source>
        <dbReference type="ARBA" id="ARBA00004991"/>
    </source>
</evidence>
<dbReference type="Gene3D" id="3.90.550.10">
    <property type="entry name" value="Spore Coat Polysaccharide Biosynthesis Protein SpsA, Chain A"/>
    <property type="match status" value="1"/>
</dbReference>
<feature type="region of interest" description="Disordered" evidence="15">
    <location>
        <begin position="136"/>
        <end position="162"/>
    </location>
</feature>
<dbReference type="UniPathway" id="UPA00222"/>
<dbReference type="PANTHER" id="PTHR12726">
    <property type="entry name" value="CERAMIDE GLUCOSYLTRANSFERASE"/>
    <property type="match status" value="1"/>
</dbReference>
<dbReference type="Pfam" id="PF20263">
    <property type="entry name" value="LYRM2-like"/>
    <property type="match status" value="1"/>
</dbReference>
<dbReference type="GO" id="GO:0008120">
    <property type="term" value="F:ceramide glucosyltransferase activity"/>
    <property type="evidence" value="ECO:0007669"/>
    <property type="project" value="UniProtKB-EC"/>
</dbReference>
<protein>
    <recommendedName>
        <fullName evidence="6">Ceramide glucosyltransferase</fullName>
        <ecNumber evidence="5">2.4.1.80</ecNumber>
    </recommendedName>
    <alternativeName>
        <fullName evidence="13">Glucosylceramide synthase</fullName>
    </alternativeName>
    <alternativeName>
        <fullName evidence="14">UDP-glucose ceramide glucosyltransferase</fullName>
    </alternativeName>
    <alternativeName>
        <fullName evidence="12">UDP-glucose:N-acylsphingosine D-glucosyltransferase</fullName>
    </alternativeName>
</protein>
<keyword evidence="11" id="KW-0472">Membrane</keyword>
<evidence type="ECO:0000313" key="17">
    <source>
        <dbReference type="EMBL" id="KAF5352521.1"/>
    </source>
</evidence>
<comment type="pathway">
    <text evidence="2">Lipid metabolism; sphingolipid metabolism.</text>
</comment>
<keyword evidence="8" id="KW-0808">Transferase</keyword>
<keyword evidence="10" id="KW-1133">Transmembrane helix</keyword>
<evidence type="ECO:0000256" key="1">
    <source>
        <dbReference type="ARBA" id="ARBA00004141"/>
    </source>
</evidence>
<dbReference type="GO" id="GO:0006679">
    <property type="term" value="P:glucosylceramide biosynthetic process"/>
    <property type="evidence" value="ECO:0007669"/>
    <property type="project" value="TreeGrafter"/>
</dbReference>
<evidence type="ECO:0000256" key="2">
    <source>
        <dbReference type="ARBA" id="ARBA00004760"/>
    </source>
</evidence>
<comment type="pathway">
    <text evidence="3">Sphingolipid metabolism.</text>
</comment>
<dbReference type="AlphaFoldDB" id="A0A8H5D2S2"/>
<feature type="domain" description="LYR motif-containing protein Cup1-like N-terminal" evidence="16">
    <location>
        <begin position="10"/>
        <end position="94"/>
    </location>
</feature>
<gene>
    <name evidence="17" type="ORF">D9756_006055</name>
</gene>
<dbReference type="SUPFAM" id="SSF53448">
    <property type="entry name" value="Nucleotide-diphospho-sugar transferases"/>
    <property type="match status" value="1"/>
</dbReference>
<evidence type="ECO:0000256" key="14">
    <source>
        <dbReference type="ARBA" id="ARBA00032575"/>
    </source>
</evidence>
<evidence type="ECO:0000256" key="13">
    <source>
        <dbReference type="ARBA" id="ARBA00031543"/>
    </source>
</evidence>
<evidence type="ECO:0000256" key="9">
    <source>
        <dbReference type="ARBA" id="ARBA00022692"/>
    </source>
</evidence>
<feature type="compositionally biased region" description="Polar residues" evidence="15">
    <location>
        <begin position="146"/>
        <end position="162"/>
    </location>
</feature>
<sequence>MLKSSAIVNLYRSYLRAIRQLPHSYLRQFYRLKARDDMESLRNTDYPNLQDKKYERIVKELSRMNRGLQGDWRCFDHILDLAYGRKGKLKHELLEPFLADVNAQVPPLIIPQMPSSRPPVYSPELRALLTSDASRTTKALKPSDLNKPSTQRAPQADPSSAEAQLFGGLSKRREKNLLQRFFKQEVQKVYPPLEVDIQSGQTPQEAGIKGGAVQGLNLQQDIEAIVGPVWRPPQLTRRERRAQGVADTTVLPSPPHDQRPTRWLRRRYQSLLTRLPVLTFTPGPKANAGHYAIERSTWALGDVYSTRGRLLPVAAAVQLAWLESTTDQSRAQANTVPGVSILRPLKGLDTNLYENLESTFTQEYPNYELLFSVADASDQALGVVRELIAKYPQVKAEIVIGEEVVGVNPKVNNLVRSYRKAAHDILWVLDSNVMVDPGTLARSVDALVNPPPSKSQKRIALVHHVPLAFVNEPQLGSQIEEAFLNTNHAKMYIAINTVALESCVVGKSNLYRRSDIDRLDASLKPHPSPTADMSAAAPSPASDSNRGLPVFGRFLAEDNMVASALWHELDVRHELSCDVARNAIGNMSLSDYIWRRVRWIRVRKHMVLAATILEPFTECIMLSVIASLCFNQLLGIPQWLTLLIHYPIWIMVDLDVYESLAGHPLPAPRLWQFLGAWALRELLAFPIWCMAILGDEVVWRGKKYRMMRNGEVEHATGEGYLSSLLRRLHGGRRKDHYERLDNPVDI</sequence>
<dbReference type="EC" id="2.4.1.80" evidence="5"/>
<evidence type="ECO:0000256" key="4">
    <source>
        <dbReference type="ARBA" id="ARBA00006739"/>
    </source>
</evidence>
<dbReference type="InterPro" id="IPR025993">
    <property type="entry name" value="Ceramide_glucosylTrfase"/>
</dbReference>
<evidence type="ECO:0000256" key="11">
    <source>
        <dbReference type="ARBA" id="ARBA00023136"/>
    </source>
</evidence>
<comment type="subcellular location">
    <subcellularLocation>
        <location evidence="1">Membrane</location>
        <topology evidence="1">Multi-pass membrane protein</topology>
    </subcellularLocation>
</comment>
<feature type="compositionally biased region" description="Low complexity" evidence="15">
    <location>
        <begin position="529"/>
        <end position="544"/>
    </location>
</feature>
<keyword evidence="7" id="KW-0328">Glycosyltransferase</keyword>
<dbReference type="Pfam" id="PF13506">
    <property type="entry name" value="Glyco_transf_21"/>
    <property type="match status" value="1"/>
</dbReference>
<evidence type="ECO:0000256" key="7">
    <source>
        <dbReference type="ARBA" id="ARBA00022676"/>
    </source>
</evidence>
<evidence type="ECO:0000256" key="5">
    <source>
        <dbReference type="ARBA" id="ARBA00012699"/>
    </source>
</evidence>
<feature type="region of interest" description="Disordered" evidence="15">
    <location>
        <begin position="522"/>
        <end position="544"/>
    </location>
</feature>
<evidence type="ECO:0000313" key="18">
    <source>
        <dbReference type="Proteomes" id="UP000559027"/>
    </source>
</evidence>